<dbReference type="GeneID" id="10327403"/>
<evidence type="ECO:0000256" key="1">
    <source>
        <dbReference type="SAM" id="Phobius"/>
    </source>
</evidence>
<dbReference type="EMBL" id="GU071094">
    <property type="protein sequence ID" value="ADO97126.1"/>
    <property type="molecule type" value="Genomic_DNA"/>
</dbReference>
<reference evidence="2 3" key="1">
    <citation type="journal article" date="2010" name="Environ. Microbiol.">
        <title>Genomic analysis of oceanic cyanobacterial myoviruses compared with T4-like myoviruses from diverse hosts and environments.</title>
        <authorList>
            <person name="Sullivan M.B."/>
            <person name="Huang K.H."/>
            <person name="Ignacio-Espinoza J.C."/>
            <person name="Berlin A.M."/>
            <person name="Kelly L."/>
            <person name="Weigele P.R."/>
            <person name="DeFrancesco A.S."/>
            <person name="Kern S.E."/>
            <person name="Thompson L.R."/>
            <person name="Young S."/>
            <person name="Yandava C."/>
            <person name="Fu R."/>
            <person name="Krastins B."/>
            <person name="Chase M."/>
            <person name="Sarracino D."/>
            <person name="Osburne M.S."/>
            <person name="Henn M.R."/>
            <person name="Chisholm S.W."/>
        </authorList>
    </citation>
    <scope>NUCLEOTIDE SEQUENCE [LARGE SCALE GENOMIC DNA]</scope>
    <source>
        <strain evidence="2">6501-1</strain>
    </source>
</reference>
<feature type="transmembrane region" description="Helical" evidence="1">
    <location>
        <begin position="6"/>
        <end position="25"/>
    </location>
</feature>
<dbReference type="RefSeq" id="YP_004323115.1">
    <property type="nucleotide sequence ID" value="NC_015282.1"/>
</dbReference>
<accession>E3SIN1</accession>
<dbReference type="OrthoDB" id="23564at10239"/>
<name>E3SIN1_9CAUD</name>
<evidence type="ECO:0000313" key="2">
    <source>
        <dbReference type="EMBL" id="ADO97126.1"/>
    </source>
</evidence>
<keyword evidence="1" id="KW-0812">Transmembrane</keyword>
<keyword evidence="1" id="KW-1133">Transmembrane helix</keyword>
<dbReference type="KEGG" id="vg:10327403"/>
<keyword evidence="3" id="KW-1185">Reference proteome</keyword>
<gene>
    <name evidence="2" type="ORF">SSM1_225</name>
</gene>
<organism evidence="2 3">
    <name type="scientific">Synechococcus phage S-SM1</name>
    <dbReference type="NCBI Taxonomy" id="444859"/>
    <lineage>
        <taxon>Viruses</taxon>
        <taxon>Duplodnaviria</taxon>
        <taxon>Heunggongvirae</taxon>
        <taxon>Uroviricota</taxon>
        <taxon>Caudoviricetes</taxon>
        <taxon>Pantevenvirales</taxon>
        <taxon>Kyanoviridae</taxon>
        <taxon>Thetisvirus</taxon>
        <taxon>Thetisvirus ssm1</taxon>
    </lineage>
</organism>
<sequence>MNPWFVFIYFVCFALIAGAAFAMMWSNIQSINMEMDKPIKRKHPEAPDPGEEVMYVDVSQMNSQQFKDEKQRLEDLYNE</sequence>
<proteinExistence type="predicted"/>
<keyword evidence="1" id="KW-0472">Membrane</keyword>
<dbReference type="Proteomes" id="UP000006523">
    <property type="component" value="Segment"/>
</dbReference>
<protein>
    <recommendedName>
        <fullName evidence="4">DUF2973 domain-containing protein</fullName>
    </recommendedName>
</protein>
<evidence type="ECO:0008006" key="4">
    <source>
        <dbReference type="Google" id="ProtNLM"/>
    </source>
</evidence>
<evidence type="ECO:0000313" key="3">
    <source>
        <dbReference type="Proteomes" id="UP000006523"/>
    </source>
</evidence>